<dbReference type="PROSITE" id="PS51910">
    <property type="entry name" value="GH18_2"/>
    <property type="match status" value="1"/>
</dbReference>
<dbReference type="CDD" id="cd00598">
    <property type="entry name" value="GH18_chitinase-like"/>
    <property type="match status" value="1"/>
</dbReference>
<dbReference type="PANTHER" id="PTHR46073:SF1">
    <property type="entry name" value="GH18 DOMAIN-CONTAINING PROTEIN-RELATED"/>
    <property type="match status" value="1"/>
</dbReference>
<proteinExistence type="predicted"/>
<dbReference type="InterPro" id="IPR001223">
    <property type="entry name" value="Glyco_hydro18_cat"/>
</dbReference>
<reference evidence="3 4" key="1">
    <citation type="submission" date="2022-04" db="EMBL/GenBank/DDBJ databases">
        <title>Chromosome-level reference genomes for two strains of Caenorhabditis briggsae: an improved platform for comparative genomics.</title>
        <authorList>
            <person name="Stevens L."/>
            <person name="Andersen E."/>
        </authorList>
    </citation>
    <scope>NUCLEOTIDE SEQUENCE [LARGE SCALE GENOMIC DNA]</scope>
    <source>
        <strain evidence="3">VX34</strain>
        <tissue evidence="3">Whole-organism</tissue>
    </source>
</reference>
<dbReference type="Pfam" id="PF00704">
    <property type="entry name" value="Glyco_hydro_18"/>
    <property type="match status" value="1"/>
</dbReference>
<feature type="transmembrane region" description="Helical" evidence="1">
    <location>
        <begin position="349"/>
        <end position="369"/>
    </location>
</feature>
<evidence type="ECO:0000313" key="3">
    <source>
        <dbReference type="EMBL" id="UMM37789.1"/>
    </source>
</evidence>
<protein>
    <recommendedName>
        <fullName evidence="2">GH18 domain-containing protein</fullName>
    </recommendedName>
</protein>
<dbReference type="Gene3D" id="3.20.20.80">
    <property type="entry name" value="Glycosidases"/>
    <property type="match status" value="1"/>
</dbReference>
<dbReference type="GO" id="GO:0005975">
    <property type="term" value="P:carbohydrate metabolic process"/>
    <property type="evidence" value="ECO:0007669"/>
    <property type="project" value="InterPro"/>
</dbReference>
<evidence type="ECO:0000259" key="2">
    <source>
        <dbReference type="PROSITE" id="PS51910"/>
    </source>
</evidence>
<feature type="domain" description="GH18" evidence="2">
    <location>
        <begin position="415"/>
        <end position="732"/>
    </location>
</feature>
<keyword evidence="1" id="KW-0812">Transmembrane</keyword>
<accession>A0AAE9JNX5</accession>
<dbReference type="InterPro" id="IPR017853">
    <property type="entry name" value="GH"/>
</dbReference>
<dbReference type="Proteomes" id="UP000829354">
    <property type="component" value="Chromosome V"/>
</dbReference>
<dbReference type="AlphaFoldDB" id="A0AAE9JNX5"/>
<gene>
    <name evidence="3" type="ORF">L5515_009448</name>
</gene>
<dbReference type="InterPro" id="IPR011583">
    <property type="entry name" value="Chitinase_II/V-like_cat"/>
</dbReference>
<dbReference type="SUPFAM" id="SSF51445">
    <property type="entry name" value="(Trans)glycosidases"/>
    <property type="match status" value="1"/>
</dbReference>
<keyword evidence="1" id="KW-0472">Membrane</keyword>
<keyword evidence="4" id="KW-1185">Reference proteome</keyword>
<sequence length="744" mass="85957">MQLKVHLKNAQGVAYKEGEEKDAAERGQLRETTLTAWFAANKRCYDELESAGMIPEDVVDCRGIYYVEMPEHFQFTKGKWTLRKNATRSIGRMHFVSPRDQERFALRVMLLNVTDAKSYEDLQTVGGVFYEKFVDAAKAAGYLTEDIFYEKSLEEAASFHSAPQLRGFFVTLLMFGEIHNAEELWYRFVDDFSEDFLYKHFPKEKAKALAYNDLIDRMNAMGEKLDKWMSLGFERIIPDDVIDFDYCSKEGDRMRSTLVAEQEEVVKAVLDAVKSGGVYHLKTNMRAQNAEEEWKNFLLGVGDGLKGEEGTGVMEVPEDLRCDGDLAKEIFGSLLRNGNRKCGFLKNCVLGYGVGIIAFFIFICGLYVYKAVEWRNYKLNPQKMQNFTRFPKISSDFGIQKLNGTSEGSKKLCQPRIIGYYKGWDNQIIRSSQLGKLSHVIFKYLVISKNGSTIEFKNNLEEAKFLDLKRRIGDFKETKSMISLDFGKNFKMEKSQALITNINSFLDFHNWDGVDIDWRHPTPEDIPNQVKFLRNLKKSINPKKLISMVFGGLEWTYSYQMDLKNLIENLDYLNIFSMDYYNGNLTGPPAPLFSGDGEFRGFNVDRTMKYFVCNTKNSKKMNIGVPFYGKFWKNVKKEPKDGIWNSGNFENNIPWRSINFKKSEKWHKYSMTPFILDSEKNTFLGFENQKSLKKKMEYLKKKNLGGLMIESIGDDDDIDSLLDTVVENFECVEKENSNLVNYKC</sequence>
<dbReference type="GO" id="GO:0008061">
    <property type="term" value="F:chitin binding"/>
    <property type="evidence" value="ECO:0007669"/>
    <property type="project" value="InterPro"/>
</dbReference>
<dbReference type="SMART" id="SM00636">
    <property type="entry name" value="Glyco_18"/>
    <property type="match status" value="1"/>
</dbReference>
<evidence type="ECO:0000256" key="1">
    <source>
        <dbReference type="SAM" id="Phobius"/>
    </source>
</evidence>
<organism evidence="3 4">
    <name type="scientific">Caenorhabditis briggsae</name>
    <dbReference type="NCBI Taxonomy" id="6238"/>
    <lineage>
        <taxon>Eukaryota</taxon>
        <taxon>Metazoa</taxon>
        <taxon>Ecdysozoa</taxon>
        <taxon>Nematoda</taxon>
        <taxon>Chromadorea</taxon>
        <taxon>Rhabditida</taxon>
        <taxon>Rhabditina</taxon>
        <taxon>Rhabditomorpha</taxon>
        <taxon>Rhabditoidea</taxon>
        <taxon>Rhabditidae</taxon>
        <taxon>Peloderinae</taxon>
        <taxon>Caenorhabditis</taxon>
    </lineage>
</organism>
<evidence type="ECO:0000313" key="4">
    <source>
        <dbReference type="Proteomes" id="UP000829354"/>
    </source>
</evidence>
<dbReference type="PANTHER" id="PTHR46073">
    <property type="entry name" value="CHITINASE"/>
    <property type="match status" value="1"/>
</dbReference>
<dbReference type="EMBL" id="CP092624">
    <property type="protein sequence ID" value="UMM37789.1"/>
    <property type="molecule type" value="Genomic_DNA"/>
</dbReference>
<name>A0AAE9JNX5_CAEBR</name>
<keyword evidence="1" id="KW-1133">Transmembrane helix</keyword>